<dbReference type="PANTHER" id="PTHR44591">
    <property type="entry name" value="STRESS RESPONSE REGULATOR PROTEIN 1"/>
    <property type="match status" value="1"/>
</dbReference>
<dbReference type="SUPFAM" id="SSF52172">
    <property type="entry name" value="CheY-like"/>
    <property type="match status" value="1"/>
</dbReference>
<evidence type="ECO:0000313" key="4">
    <source>
        <dbReference type="EMBL" id="MFD1529815.1"/>
    </source>
</evidence>
<dbReference type="RefSeq" id="WP_343976020.1">
    <property type="nucleotide sequence ID" value="NZ_BAAAJG010000008.1"/>
</dbReference>
<proteinExistence type="predicted"/>
<keyword evidence="1 2" id="KW-0597">Phosphoprotein</keyword>
<sequence>MSGSVVEVLIVDDQRPFRSVARAVVGLVGGWRVTAEAASGEDALAEAARVHPAVVLMDINLPGMSGIEATRLLLDAEPATTVVLMSTYAPDDLPAGAGDCGAVAYLRKEDLTPAALRALCASRGAS</sequence>
<dbReference type="Gene3D" id="3.40.50.2300">
    <property type="match status" value="1"/>
</dbReference>
<evidence type="ECO:0000256" key="2">
    <source>
        <dbReference type="PROSITE-ProRule" id="PRU00169"/>
    </source>
</evidence>
<dbReference type="InterPro" id="IPR011006">
    <property type="entry name" value="CheY-like_superfamily"/>
</dbReference>
<gene>
    <name evidence="4" type="ORF">ACFSCY_10215</name>
</gene>
<accession>A0ABW4FGN9</accession>
<keyword evidence="5" id="KW-1185">Reference proteome</keyword>
<dbReference type="InterPro" id="IPR050595">
    <property type="entry name" value="Bact_response_regulator"/>
</dbReference>
<comment type="caution">
    <text evidence="4">The sequence shown here is derived from an EMBL/GenBank/DDBJ whole genome shotgun (WGS) entry which is preliminary data.</text>
</comment>
<dbReference type="InterPro" id="IPR001789">
    <property type="entry name" value="Sig_transdc_resp-reg_receiver"/>
</dbReference>
<dbReference type="Proteomes" id="UP001597145">
    <property type="component" value="Unassembled WGS sequence"/>
</dbReference>
<name>A0ABW4FGN9_9PSEU</name>
<dbReference type="PANTHER" id="PTHR44591:SF23">
    <property type="entry name" value="CHEY SUBFAMILY"/>
    <property type="match status" value="1"/>
</dbReference>
<organism evidence="4 5">
    <name type="scientific">Pseudonocardia aurantiaca</name>
    <dbReference type="NCBI Taxonomy" id="75290"/>
    <lineage>
        <taxon>Bacteria</taxon>
        <taxon>Bacillati</taxon>
        <taxon>Actinomycetota</taxon>
        <taxon>Actinomycetes</taxon>
        <taxon>Pseudonocardiales</taxon>
        <taxon>Pseudonocardiaceae</taxon>
        <taxon>Pseudonocardia</taxon>
    </lineage>
</organism>
<dbReference type="PROSITE" id="PS50110">
    <property type="entry name" value="RESPONSE_REGULATORY"/>
    <property type="match status" value="1"/>
</dbReference>
<evidence type="ECO:0000259" key="3">
    <source>
        <dbReference type="PROSITE" id="PS50110"/>
    </source>
</evidence>
<feature type="modified residue" description="4-aspartylphosphate" evidence="2">
    <location>
        <position position="58"/>
    </location>
</feature>
<feature type="domain" description="Response regulatory" evidence="3">
    <location>
        <begin position="7"/>
        <end position="123"/>
    </location>
</feature>
<dbReference type="InterPro" id="IPR058245">
    <property type="entry name" value="NreC/VraR/RcsB-like_REC"/>
</dbReference>
<evidence type="ECO:0000313" key="5">
    <source>
        <dbReference type="Proteomes" id="UP001597145"/>
    </source>
</evidence>
<protein>
    <submittedName>
        <fullName evidence="4">Response regulator transcription factor</fullName>
    </submittedName>
</protein>
<dbReference type="EMBL" id="JBHUCP010000006">
    <property type="protein sequence ID" value="MFD1529815.1"/>
    <property type="molecule type" value="Genomic_DNA"/>
</dbReference>
<dbReference type="SMART" id="SM00448">
    <property type="entry name" value="REC"/>
    <property type="match status" value="1"/>
</dbReference>
<reference evidence="5" key="1">
    <citation type="journal article" date="2019" name="Int. J. Syst. Evol. Microbiol.">
        <title>The Global Catalogue of Microorganisms (GCM) 10K type strain sequencing project: providing services to taxonomists for standard genome sequencing and annotation.</title>
        <authorList>
            <consortium name="The Broad Institute Genomics Platform"/>
            <consortium name="The Broad Institute Genome Sequencing Center for Infectious Disease"/>
            <person name="Wu L."/>
            <person name="Ma J."/>
        </authorList>
    </citation>
    <scope>NUCLEOTIDE SEQUENCE [LARGE SCALE GENOMIC DNA]</scope>
    <source>
        <strain evidence="5">JCM 12165</strain>
    </source>
</reference>
<dbReference type="CDD" id="cd17535">
    <property type="entry name" value="REC_NarL-like"/>
    <property type="match status" value="1"/>
</dbReference>
<dbReference type="Pfam" id="PF00072">
    <property type="entry name" value="Response_reg"/>
    <property type="match status" value="1"/>
</dbReference>
<evidence type="ECO:0000256" key="1">
    <source>
        <dbReference type="ARBA" id="ARBA00022553"/>
    </source>
</evidence>